<reference evidence="2 3" key="1">
    <citation type="submission" date="2019-04" db="EMBL/GenBank/DDBJ databases">
        <title>Three New Species of Nocardioides, Nocardioides euryhalodurans sp. nov., Nocardioides seonyuensis sp. nov. and Nocardioides eburneoflavus sp. nov. Isolated from Soil.</title>
        <authorList>
            <person name="Roh S.G."/>
            <person name="Lee C."/>
            <person name="Kim M.-K."/>
            <person name="Kim S.B."/>
        </authorList>
    </citation>
    <scope>NUCLEOTIDE SEQUENCE [LARGE SCALE GENOMIC DNA]</scope>
    <source>
        <strain evidence="2 3">MMS17-SY213</strain>
    </source>
</reference>
<dbReference type="Proteomes" id="UP000297496">
    <property type="component" value="Unassembled WGS sequence"/>
</dbReference>
<sequence length="174" mass="18271">MTIHSSHPFPTPDDPVRRLRGRLGGAVSLWTAGSADDPTGPSGLTVSSLLVAGGEPGRVLGLLDPDADLTEALLETRRGVVQLLSWGHRDLADAFAGTTPAPGGPWRLADWVSTEHGPRLAEAAAWALVSVESDVEVGWSRLVTCTLDEVVVGDDPEPLVHRRGRYSTPTGGGV</sequence>
<gene>
    <name evidence="2" type="ORF">EXE59_21045</name>
</gene>
<dbReference type="EMBL" id="SRRO01000001">
    <property type="protein sequence ID" value="TGN66160.1"/>
    <property type="molecule type" value="Genomic_DNA"/>
</dbReference>
<accession>A0A4Z1CLL4</accession>
<keyword evidence="3" id="KW-1185">Reference proteome</keyword>
<evidence type="ECO:0000313" key="2">
    <source>
        <dbReference type="EMBL" id="TGN66160.1"/>
    </source>
</evidence>
<evidence type="ECO:0000313" key="3">
    <source>
        <dbReference type="Proteomes" id="UP000297496"/>
    </source>
</evidence>
<comment type="caution">
    <text evidence="2">The sequence shown here is derived from an EMBL/GenBank/DDBJ whole genome shotgun (WGS) entry which is preliminary data.</text>
</comment>
<dbReference type="Gene3D" id="2.30.110.10">
    <property type="entry name" value="Electron Transport, Fmn-binding Protein, Chain A"/>
    <property type="match status" value="1"/>
</dbReference>
<feature type="domain" description="Flavin reductase like" evidence="1">
    <location>
        <begin position="20"/>
        <end position="168"/>
    </location>
</feature>
<protein>
    <submittedName>
        <fullName evidence="2">Flavin reductase</fullName>
    </submittedName>
</protein>
<dbReference type="SUPFAM" id="SSF50475">
    <property type="entry name" value="FMN-binding split barrel"/>
    <property type="match status" value="1"/>
</dbReference>
<dbReference type="RefSeq" id="WP_135840645.1">
    <property type="nucleotide sequence ID" value="NZ_SRRO01000001.1"/>
</dbReference>
<dbReference type="Pfam" id="PF01613">
    <property type="entry name" value="Flavin_Reduct"/>
    <property type="match status" value="1"/>
</dbReference>
<evidence type="ECO:0000259" key="1">
    <source>
        <dbReference type="SMART" id="SM00903"/>
    </source>
</evidence>
<dbReference type="InterPro" id="IPR012349">
    <property type="entry name" value="Split_barrel_FMN-bd"/>
</dbReference>
<dbReference type="GO" id="GO:0010181">
    <property type="term" value="F:FMN binding"/>
    <property type="evidence" value="ECO:0007669"/>
    <property type="project" value="InterPro"/>
</dbReference>
<dbReference type="SMART" id="SM00903">
    <property type="entry name" value="Flavin_Reduct"/>
    <property type="match status" value="1"/>
</dbReference>
<dbReference type="GO" id="GO:0016646">
    <property type="term" value="F:oxidoreductase activity, acting on the CH-NH group of donors, NAD or NADP as acceptor"/>
    <property type="evidence" value="ECO:0007669"/>
    <property type="project" value="UniProtKB-ARBA"/>
</dbReference>
<dbReference type="OrthoDB" id="3394673at2"/>
<name>A0A4Z1CLL4_9ACTN</name>
<organism evidence="2 3">
    <name type="scientific">Nocardioides eburneiflavus</name>
    <dbReference type="NCBI Taxonomy" id="2518372"/>
    <lineage>
        <taxon>Bacteria</taxon>
        <taxon>Bacillati</taxon>
        <taxon>Actinomycetota</taxon>
        <taxon>Actinomycetes</taxon>
        <taxon>Propionibacteriales</taxon>
        <taxon>Nocardioidaceae</taxon>
        <taxon>Nocardioides</taxon>
    </lineage>
</organism>
<proteinExistence type="predicted"/>
<dbReference type="InterPro" id="IPR002563">
    <property type="entry name" value="Flavin_Rdtase-like_dom"/>
</dbReference>
<dbReference type="AlphaFoldDB" id="A0A4Z1CLL4"/>